<dbReference type="RefSeq" id="WP_244824718.1">
    <property type="nucleotide sequence ID" value="NZ_CP112998.1"/>
</dbReference>
<proteinExistence type="predicted"/>
<name>A0A9E8NDX1_9BACT</name>
<sequence length="78" mass="8945">MSKRLVRISTANIFPSLDKLVKREINVILQNGNTHFGKLASFTKERLILTDTRNHPHELALSELYEIVYDISPVPTLK</sequence>
<evidence type="ECO:0000313" key="2">
    <source>
        <dbReference type="Proteomes" id="UP001164653"/>
    </source>
</evidence>
<dbReference type="Proteomes" id="UP001164653">
    <property type="component" value="Chromosome"/>
</dbReference>
<gene>
    <name evidence="1" type="ORF">ON006_00180</name>
</gene>
<keyword evidence="2" id="KW-1185">Reference proteome</keyword>
<dbReference type="KEGG" id="dpf:ON006_00180"/>
<organism evidence="1 2">
    <name type="scientific">Dyadobacter pollutisoli</name>
    <dbReference type="NCBI Taxonomy" id="2910158"/>
    <lineage>
        <taxon>Bacteria</taxon>
        <taxon>Pseudomonadati</taxon>
        <taxon>Bacteroidota</taxon>
        <taxon>Cytophagia</taxon>
        <taxon>Cytophagales</taxon>
        <taxon>Spirosomataceae</taxon>
        <taxon>Dyadobacter</taxon>
    </lineage>
</organism>
<evidence type="ECO:0000313" key="1">
    <source>
        <dbReference type="EMBL" id="WAC12384.1"/>
    </source>
</evidence>
<dbReference type="EMBL" id="CP112998">
    <property type="protein sequence ID" value="WAC12384.1"/>
    <property type="molecule type" value="Genomic_DNA"/>
</dbReference>
<accession>A0A9E8NDX1</accession>
<reference evidence="1" key="1">
    <citation type="submission" date="2022-11" db="EMBL/GenBank/DDBJ databases">
        <title>Dyadobacter pollutisoli sp. nov., isolated from plastic dumped soil.</title>
        <authorList>
            <person name="Kim J.M."/>
            <person name="Kim K.R."/>
            <person name="Lee J.K."/>
            <person name="Hao L."/>
            <person name="Jeon C.O."/>
        </authorList>
    </citation>
    <scope>NUCLEOTIDE SEQUENCE</scope>
    <source>
        <strain evidence="1">U1</strain>
    </source>
</reference>
<protein>
    <submittedName>
        <fullName evidence="1">Uncharacterized protein</fullName>
    </submittedName>
</protein>
<dbReference type="AlphaFoldDB" id="A0A9E8NDX1"/>